<keyword evidence="5" id="KW-1185">Reference proteome</keyword>
<evidence type="ECO:0000259" key="3">
    <source>
        <dbReference type="Pfam" id="PF13205"/>
    </source>
</evidence>
<evidence type="ECO:0000256" key="2">
    <source>
        <dbReference type="SAM" id="Phobius"/>
    </source>
</evidence>
<evidence type="ECO:0000256" key="1">
    <source>
        <dbReference type="ARBA" id="ARBA00022729"/>
    </source>
</evidence>
<proteinExistence type="predicted"/>
<reference evidence="4" key="1">
    <citation type="submission" date="2018-06" db="EMBL/GenBank/DDBJ databases">
        <title>Paenibacillus xerothermodurans sp. nov. an extremely dry heat resistant spore forming bacterium isolated from the soil of Cape Canaveral, Florida.</title>
        <authorList>
            <person name="Seuylemezian A."/>
            <person name="Kaur N."/>
            <person name="Patil P."/>
            <person name="Patil P."/>
            <person name="Mayilraj S."/>
            <person name="Vaishampayan P."/>
        </authorList>
    </citation>
    <scope>NUCLEOTIDE SEQUENCE [LARGE SCALE GENOMIC DNA]</scope>
    <source>
        <strain evidence="4">ATCC 27380</strain>
    </source>
</reference>
<dbReference type="Pfam" id="PF13205">
    <property type="entry name" value="Big_5"/>
    <property type="match status" value="1"/>
</dbReference>
<keyword evidence="2" id="KW-0472">Membrane</keyword>
<dbReference type="EMBL" id="NHRJ02000014">
    <property type="protein sequence ID" value="PZE19628.1"/>
    <property type="molecule type" value="Genomic_DNA"/>
</dbReference>
<feature type="domain" description="SbsA Ig-like" evidence="3">
    <location>
        <begin position="87"/>
        <end position="172"/>
    </location>
</feature>
<gene>
    <name evidence="4" type="ORF">CBW46_016910</name>
</gene>
<accession>A0A2W1NXM0</accession>
<feature type="transmembrane region" description="Helical" evidence="2">
    <location>
        <begin position="61"/>
        <end position="78"/>
    </location>
</feature>
<keyword evidence="1" id="KW-0732">Signal</keyword>
<organism evidence="4 5">
    <name type="scientific">Paenibacillus xerothermodurans</name>
    <dbReference type="NCBI Taxonomy" id="1977292"/>
    <lineage>
        <taxon>Bacteria</taxon>
        <taxon>Bacillati</taxon>
        <taxon>Bacillota</taxon>
        <taxon>Bacilli</taxon>
        <taxon>Bacillales</taxon>
        <taxon>Paenibacillaceae</taxon>
        <taxon>Paenibacillus</taxon>
    </lineage>
</organism>
<evidence type="ECO:0000313" key="5">
    <source>
        <dbReference type="Proteomes" id="UP000214746"/>
    </source>
</evidence>
<dbReference type="InterPro" id="IPR032812">
    <property type="entry name" value="SbsA_Ig"/>
</dbReference>
<evidence type="ECO:0000313" key="4">
    <source>
        <dbReference type="EMBL" id="PZE19628.1"/>
    </source>
</evidence>
<dbReference type="Proteomes" id="UP000214746">
    <property type="component" value="Unassembled WGS sequence"/>
</dbReference>
<dbReference type="AlphaFoldDB" id="A0A2W1NXM0"/>
<feature type="transmembrane region" description="Helical" evidence="2">
    <location>
        <begin position="20"/>
        <end position="40"/>
    </location>
</feature>
<protein>
    <recommendedName>
        <fullName evidence="3">SbsA Ig-like domain-containing protein</fullName>
    </recommendedName>
</protein>
<keyword evidence="2" id="KW-1133">Transmembrane helix</keyword>
<sequence length="175" mass="18878">MWLLYGGTFTLDWMPWATLGMAIGIALHVWIGLASMAAMVSAGKALRGGIKPGLKLSGRGWTIFAGVLLLLFAALWGWEAYQNRHWIASISPVDGAVDVPLDAQVAVTWKGSYDSMGMSIDYADEPNLPIPGGTAASQYGISFTPETPYLPGRTIQVTVEAGRRSHTFTFTTARQ</sequence>
<comment type="caution">
    <text evidence="4">The sequence shown here is derived from an EMBL/GenBank/DDBJ whole genome shotgun (WGS) entry which is preliminary data.</text>
</comment>
<name>A0A2W1NXM0_PAEXE</name>
<keyword evidence="2" id="KW-0812">Transmembrane</keyword>